<feature type="compositionally biased region" description="Basic and acidic residues" evidence="1">
    <location>
        <begin position="65"/>
        <end position="100"/>
    </location>
</feature>
<sequence length="129" mass="15104">MAEEKRTLSAYKEGGEWKESKRRKKQEKPPQIAADKEGKRAYKEGGEWKESKRRKKQEKPWQNAAEKEGKRQEVKGEGKKPGKNRSEDEKRAIQGQREEEPTKIMLIFCVSEHWFQSEELSAFAPVEGR</sequence>
<gene>
    <name evidence="2" type="ORF">QE152_g15871</name>
</gene>
<feature type="region of interest" description="Disordered" evidence="1">
    <location>
        <begin position="1"/>
        <end position="100"/>
    </location>
</feature>
<evidence type="ECO:0000313" key="2">
    <source>
        <dbReference type="EMBL" id="KAK9729593.1"/>
    </source>
</evidence>
<dbReference type="AlphaFoldDB" id="A0AAW1L6L0"/>
<proteinExistence type="predicted"/>
<organism evidence="2 3">
    <name type="scientific">Popillia japonica</name>
    <name type="common">Japanese beetle</name>
    <dbReference type="NCBI Taxonomy" id="7064"/>
    <lineage>
        <taxon>Eukaryota</taxon>
        <taxon>Metazoa</taxon>
        <taxon>Ecdysozoa</taxon>
        <taxon>Arthropoda</taxon>
        <taxon>Hexapoda</taxon>
        <taxon>Insecta</taxon>
        <taxon>Pterygota</taxon>
        <taxon>Neoptera</taxon>
        <taxon>Endopterygota</taxon>
        <taxon>Coleoptera</taxon>
        <taxon>Polyphaga</taxon>
        <taxon>Scarabaeiformia</taxon>
        <taxon>Scarabaeidae</taxon>
        <taxon>Rutelinae</taxon>
        <taxon>Popillia</taxon>
    </lineage>
</organism>
<evidence type="ECO:0000256" key="1">
    <source>
        <dbReference type="SAM" id="MobiDB-lite"/>
    </source>
</evidence>
<name>A0AAW1L6L0_POPJA</name>
<evidence type="ECO:0000313" key="3">
    <source>
        <dbReference type="Proteomes" id="UP001458880"/>
    </source>
</evidence>
<feature type="compositionally biased region" description="Basic and acidic residues" evidence="1">
    <location>
        <begin position="1"/>
        <end position="19"/>
    </location>
</feature>
<comment type="caution">
    <text evidence="2">The sequence shown here is derived from an EMBL/GenBank/DDBJ whole genome shotgun (WGS) entry which is preliminary data.</text>
</comment>
<reference evidence="2 3" key="1">
    <citation type="journal article" date="2024" name="BMC Genomics">
        <title>De novo assembly and annotation of Popillia japonica's genome with initial clues to its potential as an invasive pest.</title>
        <authorList>
            <person name="Cucini C."/>
            <person name="Boschi S."/>
            <person name="Funari R."/>
            <person name="Cardaioli E."/>
            <person name="Iannotti N."/>
            <person name="Marturano G."/>
            <person name="Paoli F."/>
            <person name="Bruttini M."/>
            <person name="Carapelli A."/>
            <person name="Frati F."/>
            <person name="Nardi F."/>
        </authorList>
    </citation>
    <scope>NUCLEOTIDE SEQUENCE [LARGE SCALE GENOMIC DNA]</scope>
    <source>
        <strain evidence="2">DMR45628</strain>
    </source>
</reference>
<dbReference type="EMBL" id="JASPKY010000159">
    <property type="protein sequence ID" value="KAK9729593.1"/>
    <property type="molecule type" value="Genomic_DNA"/>
</dbReference>
<protein>
    <submittedName>
        <fullName evidence="2">Uncharacterized protein</fullName>
    </submittedName>
</protein>
<feature type="compositionally biased region" description="Basic and acidic residues" evidence="1">
    <location>
        <begin position="34"/>
        <end position="50"/>
    </location>
</feature>
<accession>A0AAW1L6L0</accession>
<keyword evidence="3" id="KW-1185">Reference proteome</keyword>
<dbReference type="Proteomes" id="UP001458880">
    <property type="component" value="Unassembled WGS sequence"/>
</dbReference>